<reference evidence="1" key="1">
    <citation type="submission" date="2020-05" db="EMBL/GenBank/DDBJ databases">
        <title>Mycena genomes resolve the evolution of fungal bioluminescence.</title>
        <authorList>
            <person name="Tsai I.J."/>
        </authorList>
    </citation>
    <scope>NUCLEOTIDE SEQUENCE</scope>
    <source>
        <strain evidence="1">110903Hualien_Pintung</strain>
    </source>
</reference>
<protein>
    <submittedName>
        <fullName evidence="1">SH3 and PX-domain-containing 3</fullName>
    </submittedName>
</protein>
<proteinExistence type="predicted"/>
<sequence length="553" mass="61732">MPSYSSTRCLSSRWGKVGLCSAAISLLWFLAYARGSSSWSFRASINDEALPPGPPFEFPPLREDLQAQELNHPSFEEIWTFERALPQHFQPNRLTEMHPRPRYLFVRDVDMGSGWNNVMQELLLHSHLAELSNRSMVFHLFTPRDHPPFPDILPSGERHQLKIPLNALISGPTVGGPLHRDASDNVVRRAVSEEYFDAVCPHGERVELYYNDIMHAFGMDDEREGDERMMRWVKKLREHESRCLVVTGGSVFPWWFTGGWKILSIWPEYSTGPTLKEFAWSPLVTQAIHDHYHLLTPHTHWPSAISIPSYLKSTSSPPAKRSFNAFSPLRADAPPIPGLLAIHVRRGDYEGHCRFLVDVNSTYTTFDKFGTPGVRVPPEAGVGYAGDPGYGPEAGFIESSIPPGYKYPALPDYLSTPQGMSAKDAALAHCWPSIREMVQRVREVRQGALEGAWGLSRRQTLRTIYVSTNGDAGWVSELAQALRRDGWERVTTTLDLVAGGGLSREALAVSQVVDQGIMGAAESFIGVGFSSMTGNVVQVRLGGGREPGTIHFW</sequence>
<dbReference type="AlphaFoldDB" id="A0A8H6TLL3"/>
<comment type="caution">
    <text evidence="1">The sequence shown here is derived from an EMBL/GenBank/DDBJ whole genome shotgun (WGS) entry which is preliminary data.</text>
</comment>
<keyword evidence="2" id="KW-1185">Reference proteome</keyword>
<dbReference type="OrthoDB" id="2559662at2759"/>
<dbReference type="CDD" id="cd11296">
    <property type="entry name" value="O-FucT_like"/>
    <property type="match status" value="1"/>
</dbReference>
<organism evidence="1 2">
    <name type="scientific">Mycena chlorophos</name>
    <name type="common">Agaric fungus</name>
    <name type="synonym">Agaricus chlorophos</name>
    <dbReference type="NCBI Taxonomy" id="658473"/>
    <lineage>
        <taxon>Eukaryota</taxon>
        <taxon>Fungi</taxon>
        <taxon>Dikarya</taxon>
        <taxon>Basidiomycota</taxon>
        <taxon>Agaricomycotina</taxon>
        <taxon>Agaricomycetes</taxon>
        <taxon>Agaricomycetidae</taxon>
        <taxon>Agaricales</taxon>
        <taxon>Marasmiineae</taxon>
        <taxon>Mycenaceae</taxon>
        <taxon>Mycena</taxon>
    </lineage>
</organism>
<dbReference type="Proteomes" id="UP000613580">
    <property type="component" value="Unassembled WGS sequence"/>
</dbReference>
<evidence type="ECO:0000313" key="1">
    <source>
        <dbReference type="EMBL" id="KAF7318957.1"/>
    </source>
</evidence>
<evidence type="ECO:0000313" key="2">
    <source>
        <dbReference type="Proteomes" id="UP000613580"/>
    </source>
</evidence>
<dbReference type="EMBL" id="JACAZE010000003">
    <property type="protein sequence ID" value="KAF7318957.1"/>
    <property type="molecule type" value="Genomic_DNA"/>
</dbReference>
<gene>
    <name evidence="1" type="ORF">HMN09_00231500</name>
</gene>
<dbReference type="Gene3D" id="3.40.50.11350">
    <property type="match status" value="1"/>
</dbReference>
<accession>A0A8H6TLL3</accession>
<name>A0A8H6TLL3_MYCCL</name>